<dbReference type="AlphaFoldDB" id="A0A1T4PRH1"/>
<proteinExistence type="predicted"/>
<dbReference type="Proteomes" id="UP000190121">
    <property type="component" value="Unassembled WGS sequence"/>
</dbReference>
<evidence type="ECO:0000256" key="1">
    <source>
        <dbReference type="SAM" id="SignalP"/>
    </source>
</evidence>
<dbReference type="EMBL" id="FUXE01000019">
    <property type="protein sequence ID" value="SJZ93508.1"/>
    <property type="molecule type" value="Genomic_DNA"/>
</dbReference>
<sequence length="139" mass="15618">MKKTVFYATSLLFLLVTLLSSCNKEPKELKLEGTTWEGSFMGGLFDNSHEDARFLLRLVFSSDKAGLFSIKNTNAEDPEQKNIKFTYVINGHNVRITFAPELADFFGTSSTTFDAKYNSTLKTLTLKIGVLPWVFSKVS</sequence>
<reference evidence="3" key="1">
    <citation type="submission" date="2017-02" db="EMBL/GenBank/DDBJ databases">
        <authorList>
            <person name="Varghese N."/>
            <person name="Submissions S."/>
        </authorList>
    </citation>
    <scope>NUCLEOTIDE SEQUENCE [LARGE SCALE GENOMIC DNA]</scope>
    <source>
        <strain evidence="3">ATCC 51356</strain>
    </source>
</reference>
<dbReference type="STRING" id="29524.SAMN02745171_01541"/>
<organism evidence="2 3">
    <name type="scientific">Porphyromonas circumdentaria</name>
    <dbReference type="NCBI Taxonomy" id="29524"/>
    <lineage>
        <taxon>Bacteria</taxon>
        <taxon>Pseudomonadati</taxon>
        <taxon>Bacteroidota</taxon>
        <taxon>Bacteroidia</taxon>
        <taxon>Bacteroidales</taxon>
        <taxon>Porphyromonadaceae</taxon>
        <taxon>Porphyromonas</taxon>
    </lineage>
</organism>
<evidence type="ECO:0000313" key="3">
    <source>
        <dbReference type="Proteomes" id="UP000190121"/>
    </source>
</evidence>
<dbReference type="PROSITE" id="PS51257">
    <property type="entry name" value="PROKAR_LIPOPROTEIN"/>
    <property type="match status" value="1"/>
</dbReference>
<evidence type="ECO:0000313" key="2">
    <source>
        <dbReference type="EMBL" id="SJZ93508.1"/>
    </source>
</evidence>
<gene>
    <name evidence="2" type="ORF">SAMN02745171_01541</name>
</gene>
<dbReference type="OrthoDB" id="9955903at2"/>
<accession>A0A1T4PRH1</accession>
<name>A0A1T4PRH1_9PORP</name>
<evidence type="ECO:0008006" key="4">
    <source>
        <dbReference type="Google" id="ProtNLM"/>
    </source>
</evidence>
<keyword evidence="1" id="KW-0732">Signal</keyword>
<feature type="signal peptide" evidence="1">
    <location>
        <begin position="1"/>
        <end position="23"/>
    </location>
</feature>
<feature type="chain" id="PRO_5012301214" description="Lipoprotein" evidence="1">
    <location>
        <begin position="24"/>
        <end position="139"/>
    </location>
</feature>
<dbReference type="RefSeq" id="WP_078737439.1">
    <property type="nucleotide sequence ID" value="NZ_FUXE01000019.1"/>
</dbReference>
<keyword evidence="3" id="KW-1185">Reference proteome</keyword>
<protein>
    <recommendedName>
        <fullName evidence="4">Lipoprotein</fullName>
    </recommendedName>
</protein>